<feature type="domain" description="HTH cro/C1-type" evidence="1">
    <location>
        <begin position="24"/>
        <end position="82"/>
    </location>
</feature>
<evidence type="ECO:0000313" key="2">
    <source>
        <dbReference type="EMBL" id="QDL35626.1"/>
    </source>
</evidence>
<dbReference type="InterPro" id="IPR010982">
    <property type="entry name" value="Lambda_DNA-bd_dom_sf"/>
</dbReference>
<proteinExistence type="predicted"/>
<organism evidence="2 3">
    <name type="scientific">Serratia liquefaciens</name>
    <dbReference type="NCBI Taxonomy" id="614"/>
    <lineage>
        <taxon>Bacteria</taxon>
        <taxon>Pseudomonadati</taxon>
        <taxon>Pseudomonadota</taxon>
        <taxon>Gammaproteobacteria</taxon>
        <taxon>Enterobacterales</taxon>
        <taxon>Yersiniaceae</taxon>
        <taxon>Serratia</taxon>
    </lineage>
</organism>
<name>A0A515D5F2_SERLI</name>
<keyword evidence="2" id="KW-0614">Plasmid</keyword>
<dbReference type="SMART" id="SM00530">
    <property type="entry name" value="HTH_XRE"/>
    <property type="match status" value="1"/>
</dbReference>
<geneLocation type="plasmid" evidence="2 3">
    <name>p1-159</name>
</geneLocation>
<dbReference type="Proteomes" id="UP000317572">
    <property type="component" value="Plasmid p1-159"/>
</dbReference>
<dbReference type="AlphaFoldDB" id="A0A515D5F2"/>
<sequence length="138" mass="15844">MWIFHLLTLCKIIIKEGAMIPKRLKDARISNGYTQEQLAELVGIQGANSSSRLSSYEVGRTEPPFSLVVKIANLLDYPEYYFYTIDDDLASDLLEMHRNRTNPSKNEFYSSVIEEKKLAKKVEDAKRLAIEIIDCLNK</sequence>
<dbReference type="SUPFAM" id="SSF47413">
    <property type="entry name" value="lambda repressor-like DNA-binding domains"/>
    <property type="match status" value="1"/>
</dbReference>
<dbReference type="Pfam" id="PF01381">
    <property type="entry name" value="HTH_3"/>
    <property type="match status" value="1"/>
</dbReference>
<dbReference type="Gene3D" id="1.10.260.40">
    <property type="entry name" value="lambda repressor-like DNA-binding domains"/>
    <property type="match status" value="1"/>
</dbReference>
<dbReference type="InterPro" id="IPR001387">
    <property type="entry name" value="Cro/C1-type_HTH"/>
</dbReference>
<dbReference type="GO" id="GO:0003677">
    <property type="term" value="F:DNA binding"/>
    <property type="evidence" value="ECO:0007669"/>
    <property type="project" value="InterPro"/>
</dbReference>
<evidence type="ECO:0000259" key="1">
    <source>
        <dbReference type="PROSITE" id="PS50943"/>
    </source>
</evidence>
<dbReference type="EMBL" id="CP033894">
    <property type="protein sequence ID" value="QDL35626.1"/>
    <property type="molecule type" value="Genomic_DNA"/>
</dbReference>
<reference evidence="2 3" key="1">
    <citation type="submission" date="2018-11" db="EMBL/GenBank/DDBJ databases">
        <title>The first complete genome of Serratia liquefaciens isolated from metalophyte plant revel distinctness adaptive mechanisms in an extreme habitat.</title>
        <authorList>
            <person name="Caneschi W.L."/>
            <person name="Sanchez A.B."/>
            <person name="Felestrino E.B."/>
            <person name="Assis R.A.B."/>
            <person name="Lemes C.G.C."/>
            <person name="Cordeiro I.F."/>
            <person name="Fonseca N.P."/>
            <person name="Villa M."/>
            <person name="Vieira I.T."/>
            <person name="Moraes L.A."/>
            <person name="Kamino L.H.Y."/>
            <person name="do Carmo F."/>
            <person name="Garcia C.M."/>
            <person name="Almeida N.F."/>
            <person name="Silva R.S."/>
            <person name="Ferro J.A."/>
            <person name="Ferro M.I.T."/>
            <person name="Varani A.M."/>
            <person name="Ferreira R.M."/>
            <person name="dos Santos V.L."/>
            <person name="Silva U.C."/>
            <person name="Setubal J.C."/>
            <person name="Moreira L.M."/>
        </authorList>
    </citation>
    <scope>NUCLEOTIDE SEQUENCE [LARGE SCALE GENOMIC DNA]</scope>
    <source>
        <strain evidence="2 3">FG3</strain>
        <plasmid evidence="2 3">p1-159</plasmid>
    </source>
</reference>
<gene>
    <name evidence="2" type="ORF">EGO53_27865</name>
</gene>
<evidence type="ECO:0000313" key="3">
    <source>
        <dbReference type="Proteomes" id="UP000317572"/>
    </source>
</evidence>
<protein>
    <submittedName>
        <fullName evidence="2">XRE family transcriptional regulator</fullName>
    </submittedName>
</protein>
<dbReference type="PROSITE" id="PS50943">
    <property type="entry name" value="HTH_CROC1"/>
    <property type="match status" value="1"/>
</dbReference>
<accession>A0A515D5F2</accession>
<dbReference type="CDD" id="cd00093">
    <property type="entry name" value="HTH_XRE"/>
    <property type="match status" value="1"/>
</dbReference>